<dbReference type="InterPro" id="IPR021109">
    <property type="entry name" value="Peptidase_aspartic_dom_sf"/>
</dbReference>
<feature type="domain" description="Xylanase inhibitor C-terminal" evidence="1">
    <location>
        <begin position="73"/>
        <end position="217"/>
    </location>
</feature>
<keyword evidence="3" id="KW-1185">Reference proteome</keyword>
<dbReference type="Gene3D" id="2.40.70.10">
    <property type="entry name" value="Acid Proteases"/>
    <property type="match status" value="1"/>
</dbReference>
<dbReference type="InterPro" id="IPR001461">
    <property type="entry name" value="Aspartic_peptidase_A1"/>
</dbReference>
<dbReference type="InterPro" id="IPR032799">
    <property type="entry name" value="TAXi_C"/>
</dbReference>
<name>A0AA39RHJ0_ACESA</name>
<gene>
    <name evidence="2" type="ORF">LWI29_000488</name>
</gene>
<dbReference type="SUPFAM" id="SSF50630">
    <property type="entry name" value="Acid proteases"/>
    <property type="match status" value="1"/>
</dbReference>
<evidence type="ECO:0000313" key="3">
    <source>
        <dbReference type="Proteomes" id="UP001168877"/>
    </source>
</evidence>
<dbReference type="PANTHER" id="PTHR13683:SF265">
    <property type="entry name" value="PROTEIN ASPARTIC PROTEASE IN GUARD CELL 2"/>
    <property type="match status" value="1"/>
</dbReference>
<dbReference type="AlphaFoldDB" id="A0AA39RHJ0"/>
<protein>
    <recommendedName>
        <fullName evidence="1">Xylanase inhibitor C-terminal domain-containing protein</fullName>
    </recommendedName>
</protein>
<organism evidence="2 3">
    <name type="scientific">Acer saccharum</name>
    <name type="common">Sugar maple</name>
    <dbReference type="NCBI Taxonomy" id="4024"/>
    <lineage>
        <taxon>Eukaryota</taxon>
        <taxon>Viridiplantae</taxon>
        <taxon>Streptophyta</taxon>
        <taxon>Embryophyta</taxon>
        <taxon>Tracheophyta</taxon>
        <taxon>Spermatophyta</taxon>
        <taxon>Magnoliopsida</taxon>
        <taxon>eudicotyledons</taxon>
        <taxon>Gunneridae</taxon>
        <taxon>Pentapetalae</taxon>
        <taxon>rosids</taxon>
        <taxon>malvids</taxon>
        <taxon>Sapindales</taxon>
        <taxon>Sapindaceae</taxon>
        <taxon>Hippocastanoideae</taxon>
        <taxon>Acereae</taxon>
        <taxon>Acer</taxon>
    </lineage>
</organism>
<accession>A0AA39RHJ0</accession>
<dbReference type="GO" id="GO:0004190">
    <property type="term" value="F:aspartic-type endopeptidase activity"/>
    <property type="evidence" value="ECO:0007669"/>
    <property type="project" value="InterPro"/>
</dbReference>
<dbReference type="GO" id="GO:0006508">
    <property type="term" value="P:proteolysis"/>
    <property type="evidence" value="ECO:0007669"/>
    <property type="project" value="InterPro"/>
</dbReference>
<comment type="caution">
    <text evidence="2">The sequence shown here is derived from an EMBL/GenBank/DDBJ whole genome shotgun (WGS) entry which is preliminary data.</text>
</comment>
<dbReference type="EMBL" id="JAUESC010000387">
    <property type="protein sequence ID" value="KAK0572924.1"/>
    <property type="molecule type" value="Genomic_DNA"/>
</dbReference>
<sequence length="226" mass="24291">MTRFSTLPLQLQLQLPTLLFRVGPPPVMPSSSMIAVTMQLSVVTRFGRGLGGAFPVGAAWAPLVYNPRAPNFYYIELSGLGVGGARVPISEDIFRLTESGYGGVNIDTGTMVVALPTVAYEALWDVFIAKASGVRAPSVLIFDTCYHQYSDNFQFSSISFYFLGGPILTLASHGILIPVDGVETVWFAFAPSAAGLSIIRNVQQAVIQISIDKARGYVGVIGKIRL</sequence>
<dbReference type="Proteomes" id="UP001168877">
    <property type="component" value="Unassembled WGS sequence"/>
</dbReference>
<reference evidence="2" key="2">
    <citation type="submission" date="2023-06" db="EMBL/GenBank/DDBJ databases">
        <authorList>
            <person name="Swenson N.G."/>
            <person name="Wegrzyn J.L."/>
            <person name="Mcevoy S.L."/>
        </authorList>
    </citation>
    <scope>NUCLEOTIDE SEQUENCE</scope>
    <source>
        <strain evidence="2">NS2018</strain>
        <tissue evidence="2">Leaf</tissue>
    </source>
</reference>
<evidence type="ECO:0000259" key="1">
    <source>
        <dbReference type="Pfam" id="PF14541"/>
    </source>
</evidence>
<dbReference type="Pfam" id="PF14541">
    <property type="entry name" value="TAXi_C"/>
    <property type="match status" value="1"/>
</dbReference>
<proteinExistence type="predicted"/>
<dbReference type="PANTHER" id="PTHR13683">
    <property type="entry name" value="ASPARTYL PROTEASES"/>
    <property type="match status" value="1"/>
</dbReference>
<evidence type="ECO:0000313" key="2">
    <source>
        <dbReference type="EMBL" id="KAK0572924.1"/>
    </source>
</evidence>
<reference evidence="2" key="1">
    <citation type="journal article" date="2022" name="Plant J.">
        <title>Strategies of tolerance reflected in two North American maple genomes.</title>
        <authorList>
            <person name="McEvoy S.L."/>
            <person name="Sezen U.U."/>
            <person name="Trouern-Trend A."/>
            <person name="McMahon S.M."/>
            <person name="Schaberg P.G."/>
            <person name="Yang J."/>
            <person name="Wegrzyn J.L."/>
            <person name="Swenson N.G."/>
        </authorList>
    </citation>
    <scope>NUCLEOTIDE SEQUENCE</scope>
    <source>
        <strain evidence="2">NS2018</strain>
    </source>
</reference>